<feature type="domain" description="Ribosomal protein eL8/eL30/eS12/Gadd45" evidence="3">
    <location>
        <begin position="235"/>
        <end position="295"/>
    </location>
</feature>
<dbReference type="InterPro" id="IPR029064">
    <property type="entry name" value="Ribosomal_eL30-like_sf"/>
</dbReference>
<proteinExistence type="inferred from homology"/>
<dbReference type="SUPFAM" id="SSF51569">
    <property type="entry name" value="Aldolase"/>
    <property type="match status" value="1"/>
</dbReference>
<dbReference type="EMBL" id="JBJQOH010000004">
    <property type="protein sequence ID" value="KAL3688721.1"/>
    <property type="molecule type" value="Genomic_DNA"/>
</dbReference>
<gene>
    <name evidence="4" type="ORF">R1sor_015030</name>
</gene>
<name>A0ABD3HFC1_9MARC</name>
<evidence type="ECO:0000313" key="4">
    <source>
        <dbReference type="EMBL" id="KAL3688721.1"/>
    </source>
</evidence>
<dbReference type="GO" id="GO:0003824">
    <property type="term" value="F:catalytic activity"/>
    <property type="evidence" value="ECO:0007669"/>
    <property type="project" value="UniProtKB-ARBA"/>
</dbReference>
<dbReference type="InterPro" id="IPR013785">
    <property type="entry name" value="Aldolase_TIM"/>
</dbReference>
<dbReference type="InterPro" id="IPR004038">
    <property type="entry name" value="Ribosomal_eL8/eL30/eS12/Gad45"/>
</dbReference>
<evidence type="ECO:0000259" key="3">
    <source>
        <dbReference type="Pfam" id="PF01248"/>
    </source>
</evidence>
<dbReference type="InterPro" id="IPR000891">
    <property type="entry name" value="PYR_CT"/>
</dbReference>
<comment type="caution">
    <text evidence="4">The sequence shown here is derived from an EMBL/GenBank/DDBJ whole genome shotgun (WGS) entry which is preliminary data.</text>
</comment>
<sequence>MIAKEVGNHVDDDGYVPVICGLSRCKKGDIDAAWEGVRYALRLRIHTFIASSEIHLRHKLRKTPEEVIQIASEMVAYARSLGCEDMEFSPENAGSLPSSSIPVLEQLKVVISGGEREDILELEFQGKKKSFKMLQVWVLLAVNPAERMDHESMGWDILLTRTSLKLQKLLTLELIKEVVATRINIITEAITITMMVVQLVWPITFEMVSSRPVSKIVSVVVAAEKGSGEHQQQVGSRKLIIIANNCPPLRKFEIEYYAMLSKTGVHHYSGNNVDLGTACGKDYRVCSLSITDPGKCRFFLGVCKNFTDL</sequence>
<dbReference type="AlphaFoldDB" id="A0ABD3HFC1"/>
<dbReference type="Gene3D" id="3.30.1330.30">
    <property type="match status" value="1"/>
</dbReference>
<feature type="domain" description="Pyruvate carboxyltransferase" evidence="2">
    <location>
        <begin position="17"/>
        <end position="101"/>
    </location>
</feature>
<dbReference type="PANTHER" id="PTHR10277">
    <property type="entry name" value="HOMOCITRATE SYNTHASE-RELATED"/>
    <property type="match status" value="1"/>
</dbReference>
<dbReference type="PROSITE" id="PS00993">
    <property type="entry name" value="RIBOSOMAL_L30E_2"/>
    <property type="match status" value="1"/>
</dbReference>
<evidence type="ECO:0000313" key="5">
    <source>
        <dbReference type="Proteomes" id="UP001633002"/>
    </source>
</evidence>
<dbReference type="SUPFAM" id="SSF55315">
    <property type="entry name" value="L30e-like"/>
    <property type="match status" value="1"/>
</dbReference>
<dbReference type="InterPro" id="IPR050073">
    <property type="entry name" value="2-IPM_HCS-like"/>
</dbReference>
<organism evidence="4 5">
    <name type="scientific">Riccia sorocarpa</name>
    <dbReference type="NCBI Taxonomy" id="122646"/>
    <lineage>
        <taxon>Eukaryota</taxon>
        <taxon>Viridiplantae</taxon>
        <taxon>Streptophyta</taxon>
        <taxon>Embryophyta</taxon>
        <taxon>Marchantiophyta</taxon>
        <taxon>Marchantiopsida</taxon>
        <taxon>Marchantiidae</taxon>
        <taxon>Marchantiales</taxon>
        <taxon>Ricciaceae</taxon>
        <taxon>Riccia</taxon>
    </lineage>
</organism>
<dbReference type="Gene3D" id="3.20.20.70">
    <property type="entry name" value="Aldolase class I"/>
    <property type="match status" value="1"/>
</dbReference>
<dbReference type="Pfam" id="PF00682">
    <property type="entry name" value="HMGL-like"/>
    <property type="match status" value="1"/>
</dbReference>
<dbReference type="Proteomes" id="UP001633002">
    <property type="component" value="Unassembled WGS sequence"/>
</dbReference>
<evidence type="ECO:0000256" key="1">
    <source>
        <dbReference type="ARBA" id="ARBA00007326"/>
    </source>
</evidence>
<dbReference type="PANTHER" id="PTHR10277:SF9">
    <property type="entry name" value="2-ISOPROPYLMALATE SYNTHASE 1, CHLOROPLASTIC-RELATED"/>
    <property type="match status" value="1"/>
</dbReference>
<evidence type="ECO:0008006" key="6">
    <source>
        <dbReference type="Google" id="ProtNLM"/>
    </source>
</evidence>
<dbReference type="Pfam" id="PF01248">
    <property type="entry name" value="Ribosomal_L7Ae"/>
    <property type="match status" value="1"/>
</dbReference>
<comment type="similarity">
    <text evidence="1">Belongs to the eukaryotic ribosomal protein eL30 family.</text>
</comment>
<reference evidence="4 5" key="1">
    <citation type="submission" date="2024-09" db="EMBL/GenBank/DDBJ databases">
        <title>Chromosome-scale assembly of Riccia sorocarpa.</title>
        <authorList>
            <person name="Paukszto L."/>
        </authorList>
    </citation>
    <scope>NUCLEOTIDE SEQUENCE [LARGE SCALE GENOMIC DNA]</scope>
    <source>
        <strain evidence="4">LP-2024</strain>
        <tissue evidence="4">Aerial parts of the thallus</tissue>
    </source>
</reference>
<dbReference type="InterPro" id="IPR022991">
    <property type="entry name" value="Ribosomal_eL30_CS"/>
</dbReference>
<evidence type="ECO:0000259" key="2">
    <source>
        <dbReference type="Pfam" id="PF00682"/>
    </source>
</evidence>
<keyword evidence="5" id="KW-1185">Reference proteome</keyword>
<accession>A0ABD3HFC1</accession>
<protein>
    <recommendedName>
        <fullName evidence="6">Ribosomal protein L7Ae/L30e/S12e/Gadd45 domain-containing protein</fullName>
    </recommendedName>
</protein>